<proteinExistence type="predicted"/>
<name>A0ABP3WP29_9ALTE</name>
<sequence length="83" mass="9797">MQLEKHTLINDFPEHHHTIRHLKMNDMHFAKLFENYHQIESAVHHIEEGNEAVSDEHLESLKKSRFGLKDQLYALIVKAENAL</sequence>
<organism evidence="1 2">
    <name type="scientific">Aliiglaciecola litoralis</name>
    <dbReference type="NCBI Taxonomy" id="582857"/>
    <lineage>
        <taxon>Bacteria</taxon>
        <taxon>Pseudomonadati</taxon>
        <taxon>Pseudomonadota</taxon>
        <taxon>Gammaproteobacteria</taxon>
        <taxon>Alteromonadales</taxon>
        <taxon>Alteromonadaceae</taxon>
        <taxon>Aliiglaciecola</taxon>
    </lineage>
</organism>
<dbReference type="Proteomes" id="UP001500359">
    <property type="component" value="Unassembled WGS sequence"/>
</dbReference>
<comment type="caution">
    <text evidence="1">The sequence shown here is derived from an EMBL/GenBank/DDBJ whole genome shotgun (WGS) entry which is preliminary data.</text>
</comment>
<dbReference type="Gene3D" id="6.10.280.50">
    <property type="match status" value="1"/>
</dbReference>
<accession>A0ABP3WP29</accession>
<keyword evidence="2" id="KW-1185">Reference proteome</keyword>
<dbReference type="EMBL" id="BAAAFD010000002">
    <property type="protein sequence ID" value="GAA0854065.1"/>
    <property type="molecule type" value="Genomic_DNA"/>
</dbReference>
<gene>
    <name evidence="1" type="ORF">GCM10009114_08550</name>
</gene>
<dbReference type="InterPro" id="IPR007420">
    <property type="entry name" value="DUF465"/>
</dbReference>
<evidence type="ECO:0000313" key="2">
    <source>
        <dbReference type="Proteomes" id="UP001500359"/>
    </source>
</evidence>
<dbReference type="RefSeq" id="WP_343856873.1">
    <property type="nucleotide sequence ID" value="NZ_BAAAFD010000002.1"/>
</dbReference>
<dbReference type="Pfam" id="PF04325">
    <property type="entry name" value="DUF465"/>
    <property type="match status" value="1"/>
</dbReference>
<dbReference type="InterPro" id="IPR038444">
    <property type="entry name" value="DUF465_sf"/>
</dbReference>
<evidence type="ECO:0000313" key="1">
    <source>
        <dbReference type="EMBL" id="GAA0854065.1"/>
    </source>
</evidence>
<reference evidence="2" key="1">
    <citation type="journal article" date="2019" name="Int. J. Syst. Evol. Microbiol.">
        <title>The Global Catalogue of Microorganisms (GCM) 10K type strain sequencing project: providing services to taxonomists for standard genome sequencing and annotation.</title>
        <authorList>
            <consortium name="The Broad Institute Genomics Platform"/>
            <consortium name="The Broad Institute Genome Sequencing Center for Infectious Disease"/>
            <person name="Wu L."/>
            <person name="Ma J."/>
        </authorList>
    </citation>
    <scope>NUCLEOTIDE SEQUENCE [LARGE SCALE GENOMIC DNA]</scope>
    <source>
        <strain evidence="2">JCM 15896</strain>
    </source>
</reference>
<protein>
    <submittedName>
        <fullName evidence="1">YdcH family protein</fullName>
    </submittedName>
</protein>